<protein>
    <submittedName>
        <fullName evidence="2">Uncharacterized protein</fullName>
    </submittedName>
</protein>
<comment type="caution">
    <text evidence="2">The sequence shown here is derived from an EMBL/GenBank/DDBJ whole genome shotgun (WGS) entry which is preliminary data.</text>
</comment>
<evidence type="ECO:0000313" key="3">
    <source>
        <dbReference type="Proteomes" id="UP000019489"/>
    </source>
</evidence>
<dbReference type="OrthoDB" id="5187761at2"/>
<keyword evidence="1" id="KW-1133">Transmembrane helix</keyword>
<feature type="transmembrane region" description="Helical" evidence="1">
    <location>
        <begin position="6"/>
        <end position="22"/>
    </location>
</feature>
<feature type="transmembrane region" description="Helical" evidence="1">
    <location>
        <begin position="43"/>
        <end position="60"/>
    </location>
</feature>
<feature type="transmembrane region" description="Helical" evidence="1">
    <location>
        <begin position="66"/>
        <end position="84"/>
    </location>
</feature>
<feature type="transmembrane region" description="Helical" evidence="1">
    <location>
        <begin position="104"/>
        <end position="123"/>
    </location>
</feature>
<accession>W9G4E8</accession>
<reference evidence="2 3" key="1">
    <citation type="submission" date="2013-08" db="EMBL/GenBank/DDBJ databases">
        <title>Intrasporangium oryzae NRRL B-24470.</title>
        <authorList>
            <person name="Liu H."/>
            <person name="Wang G."/>
        </authorList>
    </citation>
    <scope>NUCLEOTIDE SEQUENCE [LARGE SCALE GENOMIC DNA]</scope>
    <source>
        <strain evidence="2 3">NRRL B-24470</strain>
    </source>
</reference>
<dbReference type="RefSeq" id="WP_034807346.1">
    <property type="nucleotide sequence ID" value="NZ_AWSA01000032.1"/>
</dbReference>
<keyword evidence="1" id="KW-0472">Membrane</keyword>
<sequence>MDLSTFYAVVSATCFTLVGLWWSAIDRRRDLLVATGDRRAVGGVYLTFFVPGLMGLFAQIDPGSAGVWRTTFAIAAVLGVWSTLRVIQIDRSSVARGPFQRNRWLVAVLYAVIFVVGAAPGLVESLGLTALRAAGISIVCLVALGHGLAWELLTTVEPRDQPLPSPAGGSEGPTL</sequence>
<evidence type="ECO:0000256" key="1">
    <source>
        <dbReference type="SAM" id="Phobius"/>
    </source>
</evidence>
<organism evidence="2 3">
    <name type="scientific">Intrasporangium oryzae NRRL B-24470</name>
    <dbReference type="NCBI Taxonomy" id="1386089"/>
    <lineage>
        <taxon>Bacteria</taxon>
        <taxon>Bacillati</taxon>
        <taxon>Actinomycetota</taxon>
        <taxon>Actinomycetes</taxon>
        <taxon>Micrococcales</taxon>
        <taxon>Intrasporangiaceae</taxon>
        <taxon>Intrasporangium</taxon>
    </lineage>
</organism>
<dbReference type="Proteomes" id="UP000019489">
    <property type="component" value="Unassembled WGS sequence"/>
</dbReference>
<dbReference type="AlphaFoldDB" id="W9G4E8"/>
<feature type="transmembrane region" description="Helical" evidence="1">
    <location>
        <begin position="129"/>
        <end position="153"/>
    </location>
</feature>
<keyword evidence="1" id="KW-0812">Transmembrane</keyword>
<dbReference type="PATRIC" id="fig|1386089.3.peg.2900"/>
<gene>
    <name evidence="2" type="ORF">N865_13285</name>
</gene>
<evidence type="ECO:0000313" key="2">
    <source>
        <dbReference type="EMBL" id="EWT00900.1"/>
    </source>
</evidence>
<dbReference type="EMBL" id="AWSA01000032">
    <property type="protein sequence ID" value="EWT00900.1"/>
    <property type="molecule type" value="Genomic_DNA"/>
</dbReference>
<proteinExistence type="predicted"/>
<dbReference type="eggNOG" id="ENOG50341AG">
    <property type="taxonomic scope" value="Bacteria"/>
</dbReference>
<keyword evidence="3" id="KW-1185">Reference proteome</keyword>
<name>W9G4E8_9MICO</name>